<gene>
    <name evidence="1" type="ORF">CLUMA_CG013494</name>
</gene>
<name>A0A1J1IKZ2_9DIPT</name>
<evidence type="ECO:0000313" key="2">
    <source>
        <dbReference type="Proteomes" id="UP000183832"/>
    </source>
</evidence>
<keyword evidence="2" id="KW-1185">Reference proteome</keyword>
<reference evidence="1 2" key="1">
    <citation type="submission" date="2015-04" db="EMBL/GenBank/DDBJ databases">
        <authorList>
            <person name="Syromyatnikov M.Y."/>
            <person name="Popov V.N."/>
        </authorList>
    </citation>
    <scope>NUCLEOTIDE SEQUENCE [LARGE SCALE GENOMIC DNA]</scope>
</reference>
<dbReference type="AlphaFoldDB" id="A0A1J1IKZ2"/>
<dbReference type="Gene3D" id="3.40.630.30">
    <property type="match status" value="2"/>
</dbReference>
<dbReference type="GO" id="GO:0008080">
    <property type="term" value="F:N-acetyltransferase activity"/>
    <property type="evidence" value="ECO:0007669"/>
    <property type="project" value="TreeGrafter"/>
</dbReference>
<dbReference type="InterPro" id="IPR016181">
    <property type="entry name" value="Acyl_CoA_acyltransferase"/>
</dbReference>
<evidence type="ECO:0000313" key="1">
    <source>
        <dbReference type="EMBL" id="CRL00220.1"/>
    </source>
</evidence>
<dbReference type="EMBL" id="CVRI01000054">
    <property type="protein sequence ID" value="CRL00220.1"/>
    <property type="molecule type" value="Genomic_DNA"/>
</dbReference>
<organism evidence="1 2">
    <name type="scientific">Clunio marinus</name>
    <dbReference type="NCBI Taxonomy" id="568069"/>
    <lineage>
        <taxon>Eukaryota</taxon>
        <taxon>Metazoa</taxon>
        <taxon>Ecdysozoa</taxon>
        <taxon>Arthropoda</taxon>
        <taxon>Hexapoda</taxon>
        <taxon>Insecta</taxon>
        <taxon>Pterygota</taxon>
        <taxon>Neoptera</taxon>
        <taxon>Endopterygota</taxon>
        <taxon>Diptera</taxon>
        <taxon>Nematocera</taxon>
        <taxon>Chironomoidea</taxon>
        <taxon>Chironomidae</taxon>
        <taxon>Clunio</taxon>
    </lineage>
</organism>
<dbReference type="PANTHER" id="PTHR20905:SF32">
    <property type="entry name" value="ARYLALKYLAMINE N-ACETYLTRANSFERASE-LIKE 7, ISOFORM A"/>
    <property type="match status" value="1"/>
</dbReference>
<accession>A0A1J1IKZ2</accession>
<dbReference type="PANTHER" id="PTHR20905">
    <property type="entry name" value="N-ACETYLTRANSFERASE-RELATED"/>
    <property type="match status" value="1"/>
</dbReference>
<dbReference type="OrthoDB" id="8113373at2759"/>
<proteinExistence type="predicted"/>
<dbReference type="SUPFAM" id="SSF55729">
    <property type="entry name" value="Acyl-CoA N-acyltransferases (Nat)"/>
    <property type="match status" value="2"/>
</dbReference>
<sequence>MVTRFERSKINFSCKIYDEFSIENKETGRIEEFYIQDLPPNCYNEAANFMIDYYVKDEIFQKAFNSTIDTMLDFYNFVFKQRVSLGCFVKETSELVGVNALSVKSKGIDTSFKSENERFRTIRECFAFINNHYDVFDHYNVNYFLYAHGLAVKTNYRGRGIALKILKARIPLMDEINVTVTSSLFTSKEAQQAAFNAGFHEDFSMSYKIIEAKFPTTNFSSANCEDYMARKRSIFSIYPHVYHEFVVKEDDKDVEFVIQNLTDEFFESAVPFIVENHARGAVFHRAARTLTDEKGNQKVHAMYENVFKEKNSLICLVKGTNEIAGLNALTIKTRNDFMNPDVSVDPCFRLLNESINFINSAFNVFDHYEVDRVLSAAGLAVDKKYRGKGIATQILKTRALLMKSIDLKVTTSIFSTEGAQKAAASAGYDENYSITYEELQEKFPEMNFSFVYGRSCKVLSMKI</sequence>
<protein>
    <submittedName>
        <fullName evidence="1">CLUMA_CG013494, isoform A</fullName>
    </submittedName>
</protein>
<dbReference type="Proteomes" id="UP000183832">
    <property type="component" value="Unassembled WGS sequence"/>
</dbReference>